<dbReference type="OrthoDB" id="5846887at2759"/>
<evidence type="ECO:0000256" key="1">
    <source>
        <dbReference type="SAM" id="Coils"/>
    </source>
</evidence>
<dbReference type="SMR" id="H2L2I7"/>
<dbReference type="PhylomeDB" id="H2L2I7"/>
<dbReference type="AlphaFoldDB" id="H2L2I7"/>
<name>H2L2I7_CAEEL</name>
<evidence type="ECO:0000259" key="3">
    <source>
        <dbReference type="SMART" id="SM00453"/>
    </source>
</evidence>
<dbReference type="Pfam" id="PF02206">
    <property type="entry name" value="WSN"/>
    <property type="match status" value="1"/>
</dbReference>
<dbReference type="WormBase" id="M162.7">
    <property type="protein sequence ID" value="CE47912"/>
    <property type="gene ID" value="WBGene00010933"/>
</dbReference>
<dbReference type="STRING" id="6239.M162.7.1"/>
<dbReference type="InterPro" id="IPR003125">
    <property type="entry name" value="WSN"/>
</dbReference>
<keyword evidence="2" id="KW-0732">Signal</keyword>
<dbReference type="RefSeq" id="NP_507838.3">
    <property type="nucleotide sequence ID" value="NM_075437.3"/>
</dbReference>
<dbReference type="SMART" id="SM00453">
    <property type="entry name" value="WSN"/>
    <property type="match status" value="1"/>
</dbReference>
<keyword evidence="5" id="KW-1185">Reference proteome</keyword>
<keyword evidence="1" id="KW-0175">Coiled coil</keyword>
<organism evidence="4 5">
    <name type="scientific">Caenorhabditis elegans</name>
    <dbReference type="NCBI Taxonomy" id="6239"/>
    <lineage>
        <taxon>Eukaryota</taxon>
        <taxon>Metazoa</taxon>
        <taxon>Ecdysozoa</taxon>
        <taxon>Nematoda</taxon>
        <taxon>Chromadorea</taxon>
        <taxon>Rhabditida</taxon>
        <taxon>Rhabditina</taxon>
        <taxon>Rhabditomorpha</taxon>
        <taxon>Rhabditoidea</taxon>
        <taxon>Rhabditidae</taxon>
        <taxon>Peloderinae</taxon>
        <taxon>Caenorhabditis</taxon>
    </lineage>
</organism>
<dbReference type="PANTHER" id="PTHR32525:SF1">
    <property type="entry name" value="DOMAIN OF UNKNOWN FUNCTION WSN DOMAIN-CONTAINING PROTEIN-RELATED"/>
    <property type="match status" value="1"/>
</dbReference>
<dbReference type="OMA" id="NEYDGCK"/>
<dbReference type="PaxDb" id="6239-M162.7"/>
<dbReference type="AGR" id="WB:WBGene00010933"/>
<dbReference type="PANTHER" id="PTHR32525">
    <property type="entry name" value="PROTEIN-TYROSINE-PHOSPHATASE"/>
    <property type="match status" value="1"/>
</dbReference>
<dbReference type="EMBL" id="BX284605">
    <property type="protein sequence ID" value="CCE72323.3"/>
    <property type="molecule type" value="Genomic_DNA"/>
</dbReference>
<accession>H2L2I7</accession>
<evidence type="ECO:0000313" key="5">
    <source>
        <dbReference type="Proteomes" id="UP000001940"/>
    </source>
</evidence>
<evidence type="ECO:0000313" key="6">
    <source>
        <dbReference type="WormBase" id="M162.7"/>
    </source>
</evidence>
<evidence type="ECO:0000313" key="4">
    <source>
        <dbReference type="EMBL" id="CCE72323.3"/>
    </source>
</evidence>
<dbReference type="eggNOG" id="ENOG502QR81">
    <property type="taxonomic scope" value="Eukaryota"/>
</dbReference>
<dbReference type="FunCoup" id="H2L2I7">
    <property type="interactions" value="6"/>
</dbReference>
<feature type="signal peptide" evidence="2">
    <location>
        <begin position="1"/>
        <end position="18"/>
    </location>
</feature>
<evidence type="ECO:0000256" key="2">
    <source>
        <dbReference type="SAM" id="SignalP"/>
    </source>
</evidence>
<dbReference type="KEGG" id="cel:CELE_M162.7"/>
<dbReference type="HOGENOM" id="CLU_023885_0_0_1"/>
<feature type="coiled-coil region" evidence="1">
    <location>
        <begin position="497"/>
        <end position="555"/>
    </location>
</feature>
<dbReference type="Proteomes" id="UP000001940">
    <property type="component" value="Chromosome V"/>
</dbReference>
<feature type="chain" id="PRO_5003564395" description="Domain of unknown function WSN domain-containing protein" evidence="2">
    <location>
        <begin position="19"/>
        <end position="735"/>
    </location>
</feature>
<reference evidence="4 5" key="1">
    <citation type="journal article" date="1998" name="Science">
        <title>Genome sequence of the nematode C. elegans: a platform for investigating biology.</title>
        <authorList>
            <consortium name="The C. elegans sequencing consortium"/>
            <person name="Sulson J.E."/>
            <person name="Waterston R."/>
        </authorList>
    </citation>
    <scope>NUCLEOTIDE SEQUENCE [LARGE SCALE GENOMIC DNA]</scope>
    <source>
        <strain evidence="4 5">Bristol N2</strain>
    </source>
</reference>
<sequence length="735" mass="83861">MRFLSAFVLALQIKYLTAGNYTFEPDVLLSKPAPFFSFKYIDRISTINNIAKGINLQTDLMNGKIPIDKVIGELLDVKSSNIINFGSGKIIELTDQLKDISMESSKELIGLGSDAFKYDTFIHNLTSVRDSFKFPGKDEYYAEVESVMKFNMSKLEDVMNEFQGIHLDLTQISKLNPQELTYETRTAFIDFCKRVEGNSKTSLLNLLKDVDKMSEPLEQLQKLPSVFEPFKEVSKFMRLRKTLPHQYSEDDQFLMNKNLKQVMNMAKGLKSSREDIQRLQTLRSNTKELEMVDLRNLGDPWLGKIFKVKRASLDNLASSFKPLPLSLEILNNFNKELTVVAGSSQIYDGFEQLNALLSSVPVDIEHVTGLMNKFHKCNRLPIDETFESKVNEYLTIVSEVQKLFGRLRYRLFVRSYKQLQKKIAIAIPNIVKLDQHLTKLRDDGTLKEIGKLVSYHYNYLHQRHPFDKYSKLFQKLIDGRKEFTDKVDNELSVIKCFQQLEQDSEDLQKVIQVIQKMRNLDNASVENIKGIPSVVSELLQNISKVKEVSDKMKENSNNKTLVMNALAFKESASIKSIISSVQNVYGLLDLEAPINQLKNVNSIVLEEIDKAQDPAKLQSQWGDHKADMASLQATMTSAKAFVAELEGRRAKTLLEYADPLKNLSKIPDVKMNASEKSKVIEEFIKQNSDSDLIAAKETLDKIATMDLQFSSVQYPEASFKTLQDVLLTFWSQTAV</sequence>
<feature type="domain" description="Domain of unknown function WSN" evidence="3">
    <location>
        <begin position="35"/>
        <end position="100"/>
    </location>
</feature>
<protein>
    <recommendedName>
        <fullName evidence="3">Domain of unknown function WSN domain-containing protein</fullName>
    </recommendedName>
</protein>
<dbReference type="CTD" id="187490"/>
<dbReference type="GeneID" id="187490"/>
<proteinExistence type="predicted"/>
<dbReference type="Bgee" id="WBGene00010933">
    <property type="expression patterns" value="Expressed in adult organism and 1 other cell type or tissue"/>
</dbReference>
<dbReference type="InParanoid" id="H2L2I7"/>
<gene>
    <name evidence="4" type="ORF">CELE_M162.7</name>
    <name evidence="4 6" type="ORF">M162.7</name>
</gene>